<gene>
    <name evidence="1" type="ORF">Aocu_12190</name>
</gene>
<dbReference type="InterPro" id="IPR043519">
    <property type="entry name" value="NT_sf"/>
</dbReference>
<keyword evidence="2" id="KW-1185">Reference proteome</keyword>
<dbReference type="Proteomes" id="UP000032434">
    <property type="component" value="Chromosome 1"/>
</dbReference>
<proteinExistence type="predicted"/>
<protein>
    <submittedName>
        <fullName evidence="1">Uncharacterized protein</fullName>
    </submittedName>
</protein>
<organism evidence="1 2">
    <name type="scientific">Acholeplasma oculi</name>
    <dbReference type="NCBI Taxonomy" id="35623"/>
    <lineage>
        <taxon>Bacteria</taxon>
        <taxon>Bacillati</taxon>
        <taxon>Mycoplasmatota</taxon>
        <taxon>Mollicutes</taxon>
        <taxon>Acholeplasmatales</taxon>
        <taxon>Acholeplasmataceae</taxon>
        <taxon>Acholeplasma</taxon>
    </lineage>
</organism>
<dbReference type="EMBL" id="LK028559">
    <property type="protein sequence ID" value="CDR31292.1"/>
    <property type="molecule type" value="Genomic_DNA"/>
</dbReference>
<dbReference type="PATRIC" id="fig|35623.3.peg.1219"/>
<dbReference type="RefSeq" id="WP_045749725.1">
    <property type="nucleotide sequence ID" value="NZ_FUZK01000001.1"/>
</dbReference>
<dbReference type="KEGG" id="aoc:Aocu_12190"/>
<dbReference type="Gene3D" id="3.30.460.10">
    <property type="entry name" value="Beta Polymerase, domain 2"/>
    <property type="match status" value="1"/>
</dbReference>
<dbReference type="HOGENOM" id="CLU_1077074_0_0_14"/>
<dbReference type="InParanoid" id="A0A061AJX3"/>
<accession>A0A061AJX3</accession>
<dbReference type="AlphaFoldDB" id="A0A061AJX3"/>
<evidence type="ECO:0000313" key="2">
    <source>
        <dbReference type="Proteomes" id="UP000032434"/>
    </source>
</evidence>
<sequence length="249" mass="28979">MVLAQARMYDLVESIKKDPNILCLLGLGSMSETNRLDNFSDMDFFLIVKEGTKETYLSDLSWLAVKTIVFSFKNSDDGHKVMFEDGVFAEFAIFTELEIQQARFSKGLVYYKKDGFNEDLIRPRFEPKKRIINVDYHVNEALSNILIGLKRAKRGELSSATTFIQSYAYELVLGLFTKVFKESVVQIDPYVLERRIENRFIESNDWIANMRQGYLRNKESAQTILKFLMKYFNPNHAMVDEIEKLIKSL</sequence>
<name>A0A061AJX3_9MOLU</name>
<reference evidence="2" key="1">
    <citation type="submission" date="2014-05" db="EMBL/GenBank/DDBJ databases">
        <authorList>
            <person name="Kube M."/>
        </authorList>
    </citation>
    <scope>NUCLEOTIDE SEQUENCE [LARGE SCALE GENOMIC DNA]</scope>
</reference>
<evidence type="ECO:0000313" key="1">
    <source>
        <dbReference type="EMBL" id="CDR31292.1"/>
    </source>
</evidence>
<dbReference type="OrthoDB" id="383876at2"/>